<dbReference type="Gene3D" id="1.10.533.10">
    <property type="entry name" value="Death Domain, Fas"/>
    <property type="match status" value="1"/>
</dbReference>
<protein>
    <recommendedName>
        <fullName evidence="9">FIIND domain-containing protein</fullName>
    </recommendedName>
</protein>
<dbReference type="CDD" id="cd08321">
    <property type="entry name" value="Pyrin_ASC-like"/>
    <property type="match status" value="1"/>
</dbReference>
<evidence type="ECO:0000256" key="3">
    <source>
        <dbReference type="ARBA" id="ARBA00022588"/>
    </source>
</evidence>
<dbReference type="EMBL" id="JAGEUA010000002">
    <property type="protein sequence ID" value="KAL1005082.1"/>
    <property type="molecule type" value="Genomic_DNA"/>
</dbReference>
<dbReference type="InterPro" id="IPR011029">
    <property type="entry name" value="DEATH-like_dom_sf"/>
</dbReference>
<sequence>MEDPVLESPIFLEQPYMPSPEEFTPEICTQNNREYQFQCPSEGLFQCSITGLVFGMKGQGEVVYRTISWDRSLLAQKGKRPAGPLFNLTCNNGSVCQLHLPHCEIHSGGGDGFLCVAHVTADDNVEIVQPYRITETHVVINISGFSAYGNVNGEDDPICPINGLLMLFYEPFVLEKRSILNVLLLPSNVVRKEVREVIERDGIREILTTSQCKLTPKQEYTLCTDPECGYRIKPKKAEFVKFDSYENYYYPTFQLFLQTVVKEVDLLLTENESHEHVWDGTVWFPATTSKVTSTGTTIKVSVQLLDTLEELKLKELMKFQWHLTTGVNGFQSIPKSKLENTDLTATVDMMVQTYCDDAVKITLTILGKMKLNHLAKSLEQKMCSEV</sequence>
<dbReference type="Pfam" id="PF02758">
    <property type="entry name" value="PYRIN"/>
    <property type="match status" value="1"/>
</dbReference>
<evidence type="ECO:0000259" key="5">
    <source>
        <dbReference type="PROSITE" id="PS50824"/>
    </source>
</evidence>
<evidence type="ECO:0000256" key="1">
    <source>
        <dbReference type="ARBA" id="ARBA00004514"/>
    </source>
</evidence>
<feature type="domain" description="FIIND" evidence="6">
    <location>
        <begin position="16"/>
        <end position="296"/>
    </location>
</feature>
<proteinExistence type="predicted"/>
<dbReference type="PROSITE" id="PS50824">
    <property type="entry name" value="DAPIN"/>
    <property type="match status" value="1"/>
</dbReference>
<evidence type="ECO:0000256" key="4">
    <source>
        <dbReference type="ARBA" id="ARBA00022859"/>
    </source>
</evidence>
<dbReference type="AlphaFoldDB" id="A0ABD0XXD7"/>
<comment type="caution">
    <text evidence="7">The sequence shown here is derived from an EMBL/GenBank/DDBJ whole genome shotgun (WGS) entry which is preliminary data.</text>
</comment>
<keyword evidence="3" id="KW-0399">Innate immunity</keyword>
<dbReference type="InterPro" id="IPR004020">
    <property type="entry name" value="DAPIN"/>
</dbReference>
<dbReference type="SUPFAM" id="SSF47986">
    <property type="entry name" value="DEATH domain"/>
    <property type="match status" value="1"/>
</dbReference>
<dbReference type="PANTHER" id="PTHR46985">
    <property type="entry name" value="NACHT, LRR AND PYD DOMAINS-CONTAINING PROTEIN 1"/>
    <property type="match status" value="1"/>
</dbReference>
<evidence type="ECO:0000313" key="8">
    <source>
        <dbReference type="Proteomes" id="UP001557470"/>
    </source>
</evidence>
<organism evidence="7 8">
    <name type="scientific">Umbra pygmaea</name>
    <name type="common">Eastern mudminnow</name>
    <dbReference type="NCBI Taxonomy" id="75934"/>
    <lineage>
        <taxon>Eukaryota</taxon>
        <taxon>Metazoa</taxon>
        <taxon>Chordata</taxon>
        <taxon>Craniata</taxon>
        <taxon>Vertebrata</taxon>
        <taxon>Euteleostomi</taxon>
        <taxon>Actinopterygii</taxon>
        <taxon>Neopterygii</taxon>
        <taxon>Teleostei</taxon>
        <taxon>Protacanthopterygii</taxon>
        <taxon>Esociformes</taxon>
        <taxon>Umbridae</taxon>
        <taxon>Umbra</taxon>
    </lineage>
</organism>
<evidence type="ECO:0008006" key="9">
    <source>
        <dbReference type="Google" id="ProtNLM"/>
    </source>
</evidence>
<comment type="subcellular location">
    <subcellularLocation>
        <location evidence="1">Cytoplasm</location>
        <location evidence="1">Cytosol</location>
    </subcellularLocation>
</comment>
<feature type="domain" description="Pyrin" evidence="5">
    <location>
        <begin position="304"/>
        <end position="384"/>
    </location>
</feature>
<evidence type="ECO:0000313" key="7">
    <source>
        <dbReference type="EMBL" id="KAL1005082.1"/>
    </source>
</evidence>
<keyword evidence="8" id="KW-1185">Reference proteome</keyword>
<dbReference type="InterPro" id="IPR025307">
    <property type="entry name" value="FIIND_dom"/>
</dbReference>
<reference evidence="7 8" key="1">
    <citation type="submission" date="2024-06" db="EMBL/GenBank/DDBJ databases">
        <authorList>
            <person name="Pan Q."/>
            <person name="Wen M."/>
            <person name="Jouanno E."/>
            <person name="Zahm M."/>
            <person name="Klopp C."/>
            <person name="Cabau C."/>
            <person name="Louis A."/>
            <person name="Berthelot C."/>
            <person name="Parey E."/>
            <person name="Roest Crollius H."/>
            <person name="Montfort J."/>
            <person name="Robinson-Rechavi M."/>
            <person name="Bouchez O."/>
            <person name="Lampietro C."/>
            <person name="Lopez Roques C."/>
            <person name="Donnadieu C."/>
            <person name="Postlethwait J."/>
            <person name="Bobe J."/>
            <person name="Verreycken H."/>
            <person name="Guiguen Y."/>
        </authorList>
    </citation>
    <scope>NUCLEOTIDE SEQUENCE [LARGE SCALE GENOMIC DNA]</scope>
    <source>
        <strain evidence="7">Up_M1</strain>
        <tissue evidence="7">Testis</tissue>
    </source>
</reference>
<gene>
    <name evidence="7" type="ORF">UPYG_G00054240</name>
</gene>
<dbReference type="PROSITE" id="PS51830">
    <property type="entry name" value="FIIND"/>
    <property type="match status" value="1"/>
</dbReference>
<dbReference type="Pfam" id="PF23679">
    <property type="entry name" value="UPA-FIIND"/>
    <property type="match status" value="1"/>
</dbReference>
<dbReference type="PANTHER" id="PTHR46985:SF2">
    <property type="entry name" value="APOPTOSIS-ASSOCIATED SPECK-LIKE PROTEIN CONTAINING A CARD"/>
    <property type="match status" value="1"/>
</dbReference>
<dbReference type="Pfam" id="PF13553">
    <property type="entry name" value="FIIND"/>
    <property type="match status" value="1"/>
</dbReference>
<name>A0ABD0XXD7_UMBPY</name>
<keyword evidence="4" id="KW-0391">Immunity</keyword>
<dbReference type="SMART" id="SM01289">
    <property type="entry name" value="PYRIN"/>
    <property type="match status" value="1"/>
</dbReference>
<keyword evidence="2" id="KW-0963">Cytoplasm</keyword>
<dbReference type="InterPro" id="IPR051249">
    <property type="entry name" value="NLRP_Inflammasome"/>
</dbReference>
<evidence type="ECO:0000256" key="2">
    <source>
        <dbReference type="ARBA" id="ARBA00022490"/>
    </source>
</evidence>
<evidence type="ECO:0000259" key="6">
    <source>
        <dbReference type="PROSITE" id="PS51830"/>
    </source>
</evidence>
<dbReference type="GO" id="GO:0005829">
    <property type="term" value="C:cytosol"/>
    <property type="evidence" value="ECO:0007669"/>
    <property type="project" value="UniProtKB-SubCell"/>
</dbReference>
<accession>A0ABD0XXD7</accession>
<dbReference type="GO" id="GO:0045087">
    <property type="term" value="P:innate immune response"/>
    <property type="evidence" value="ECO:0007669"/>
    <property type="project" value="UniProtKB-KW"/>
</dbReference>
<dbReference type="Proteomes" id="UP001557470">
    <property type="component" value="Unassembled WGS sequence"/>
</dbReference>